<dbReference type="SUPFAM" id="SSF53474">
    <property type="entry name" value="alpha/beta-Hydrolases"/>
    <property type="match status" value="1"/>
</dbReference>
<protein>
    <recommendedName>
        <fullName evidence="3">Protein NDRG3</fullName>
    </recommendedName>
</protein>
<proteinExistence type="inferred from homology"/>
<dbReference type="Gene3D" id="3.40.50.1820">
    <property type="entry name" value="alpha/beta hydrolase"/>
    <property type="match status" value="1"/>
</dbReference>
<accession>A0A1B6GBT7</accession>
<reference evidence="2" key="1">
    <citation type="submission" date="2015-11" db="EMBL/GenBank/DDBJ databases">
        <title>De novo transcriptome assembly of four potential Pierce s Disease insect vectors from Arizona vineyards.</title>
        <authorList>
            <person name="Tassone E.E."/>
        </authorList>
    </citation>
    <scope>NUCLEOTIDE SEQUENCE</scope>
</reference>
<evidence type="ECO:0000313" key="2">
    <source>
        <dbReference type="EMBL" id="JAS59886.1"/>
    </source>
</evidence>
<evidence type="ECO:0008006" key="3">
    <source>
        <dbReference type="Google" id="ProtNLM"/>
    </source>
</evidence>
<comment type="similarity">
    <text evidence="1">Belongs to the NDRG family.</text>
</comment>
<dbReference type="FunFam" id="3.40.50.1820:FF:000047">
    <property type="entry name" value="protein NDRG3 isoform X8"/>
    <property type="match status" value="1"/>
</dbReference>
<dbReference type="PANTHER" id="PTHR11034">
    <property type="entry name" value="N-MYC DOWNSTREAM REGULATED"/>
    <property type="match status" value="1"/>
</dbReference>
<dbReference type="AlphaFoldDB" id="A0A1B6GBT7"/>
<name>A0A1B6GBT7_9HEMI</name>
<dbReference type="EMBL" id="GECZ01009883">
    <property type="protein sequence ID" value="JAS59886.1"/>
    <property type="molecule type" value="Transcribed_RNA"/>
</dbReference>
<dbReference type="Pfam" id="PF03096">
    <property type="entry name" value="Ndr"/>
    <property type="match status" value="1"/>
</dbReference>
<dbReference type="InterPro" id="IPR029058">
    <property type="entry name" value="AB_hydrolase_fold"/>
</dbReference>
<evidence type="ECO:0000256" key="1">
    <source>
        <dbReference type="ARBA" id="ARBA00005598"/>
    </source>
</evidence>
<dbReference type="InterPro" id="IPR004142">
    <property type="entry name" value="NDRG"/>
</dbReference>
<sequence length="392" mass="43820">MPGGLGASYRSLADDVYKTTTIPDNKFNMMESVKKVFSFTANQRRSEPLIEKEPQPTVTSTMPSDSMDDIELRNIQLQFPAVRSLSRDDPSVEEVRVDTDRGTVLVAVQGNRAKPAILTYHDLGLNYVASFQAFFNYSDMRMLLENFSVYHVNAPGQEEGAHPLPDDYEYPTMDELANQLNFVLGHFGLNSIIGLGVGAGGNILARFALNHPNKVEALCLINVVSTQAGWIEWGYQKINARYLKSKGMTQGVLDYLMWHHFGRGTEERNHDLVQVYRTYFERFINPGNLAMFIDSYVRRSDLNMTRNGATLSVPVLNISGALSPHMEETVTLNSRLDPTNSSWMKISDCGMVLEEQPNKVSEALRLFLQGLGYAIKVGRKKLTSSVSAEGNS</sequence>
<organism evidence="2">
    <name type="scientific">Cuerna arida</name>
    <dbReference type="NCBI Taxonomy" id="1464854"/>
    <lineage>
        <taxon>Eukaryota</taxon>
        <taxon>Metazoa</taxon>
        <taxon>Ecdysozoa</taxon>
        <taxon>Arthropoda</taxon>
        <taxon>Hexapoda</taxon>
        <taxon>Insecta</taxon>
        <taxon>Pterygota</taxon>
        <taxon>Neoptera</taxon>
        <taxon>Paraneoptera</taxon>
        <taxon>Hemiptera</taxon>
        <taxon>Auchenorrhyncha</taxon>
        <taxon>Membracoidea</taxon>
        <taxon>Cicadellidae</taxon>
        <taxon>Cicadellinae</taxon>
        <taxon>Proconiini</taxon>
        <taxon>Cuerna</taxon>
    </lineage>
</organism>
<gene>
    <name evidence="2" type="ORF">g.20394</name>
</gene>